<feature type="domain" description="GP-PDE" evidence="2">
    <location>
        <begin position="350"/>
        <end position="580"/>
    </location>
</feature>
<comment type="caution">
    <text evidence="3">The sequence shown here is derived from an EMBL/GenBank/DDBJ whole genome shotgun (WGS) entry which is preliminary data.</text>
</comment>
<name>A0ABU3VHJ4_9RHOB</name>
<dbReference type="RefSeq" id="WP_316779417.1">
    <property type="nucleotide sequence ID" value="NZ_JASMWN010000016.1"/>
</dbReference>
<proteinExistence type="predicted"/>
<dbReference type="InterPro" id="IPR030395">
    <property type="entry name" value="GP_PDE_dom"/>
</dbReference>
<evidence type="ECO:0000313" key="3">
    <source>
        <dbReference type="EMBL" id="MDU9005663.1"/>
    </source>
</evidence>
<dbReference type="SUPFAM" id="SSF51695">
    <property type="entry name" value="PLC-like phosphodiesterases"/>
    <property type="match status" value="1"/>
</dbReference>
<organism evidence="3 4">
    <name type="scientific">Sedimentitalea todarodis</name>
    <dbReference type="NCBI Taxonomy" id="1631240"/>
    <lineage>
        <taxon>Bacteria</taxon>
        <taxon>Pseudomonadati</taxon>
        <taxon>Pseudomonadota</taxon>
        <taxon>Alphaproteobacteria</taxon>
        <taxon>Rhodobacterales</taxon>
        <taxon>Paracoccaceae</taxon>
        <taxon>Sedimentitalea</taxon>
    </lineage>
</organism>
<feature type="transmembrane region" description="Helical" evidence="1">
    <location>
        <begin position="265"/>
        <end position="298"/>
    </location>
</feature>
<protein>
    <submittedName>
        <fullName evidence="3">Glycerophosphodiester phosphodiesterase</fullName>
    </submittedName>
</protein>
<feature type="transmembrane region" description="Helical" evidence="1">
    <location>
        <begin position="319"/>
        <end position="341"/>
    </location>
</feature>
<keyword evidence="1" id="KW-0812">Transmembrane</keyword>
<dbReference type="PANTHER" id="PTHR46211">
    <property type="entry name" value="GLYCEROPHOSPHORYL DIESTER PHOSPHODIESTERASE"/>
    <property type="match status" value="1"/>
</dbReference>
<dbReference type="Proteomes" id="UP001255416">
    <property type="component" value="Unassembled WGS sequence"/>
</dbReference>
<dbReference type="InterPro" id="IPR018476">
    <property type="entry name" value="GlyceroP-diester-Pdiesterase_M"/>
</dbReference>
<feature type="transmembrane region" description="Helical" evidence="1">
    <location>
        <begin position="168"/>
        <end position="201"/>
    </location>
</feature>
<accession>A0ABU3VHJ4</accession>
<evidence type="ECO:0000256" key="1">
    <source>
        <dbReference type="SAM" id="Phobius"/>
    </source>
</evidence>
<dbReference type="PANTHER" id="PTHR46211:SF8">
    <property type="entry name" value="PHOSPHODIESTERASE"/>
    <property type="match status" value="1"/>
</dbReference>
<feature type="transmembrane region" description="Helical" evidence="1">
    <location>
        <begin position="228"/>
        <end position="253"/>
    </location>
</feature>
<evidence type="ECO:0000259" key="2">
    <source>
        <dbReference type="PROSITE" id="PS51704"/>
    </source>
</evidence>
<dbReference type="EMBL" id="JASMWN010000016">
    <property type="protein sequence ID" value="MDU9005663.1"/>
    <property type="molecule type" value="Genomic_DNA"/>
</dbReference>
<feature type="transmembrane region" description="Helical" evidence="1">
    <location>
        <begin position="121"/>
        <end position="148"/>
    </location>
</feature>
<feature type="transmembrane region" description="Helical" evidence="1">
    <location>
        <begin position="21"/>
        <end position="48"/>
    </location>
</feature>
<feature type="transmembrane region" description="Helical" evidence="1">
    <location>
        <begin position="68"/>
        <end position="96"/>
    </location>
</feature>
<dbReference type="InterPro" id="IPR017946">
    <property type="entry name" value="PLC-like_Pdiesterase_TIM-brl"/>
</dbReference>
<dbReference type="Pfam" id="PF10110">
    <property type="entry name" value="GPDPase_memb"/>
    <property type="match status" value="1"/>
</dbReference>
<dbReference type="CDD" id="cd08579">
    <property type="entry name" value="GDPD_memb_like"/>
    <property type="match status" value="1"/>
</dbReference>
<keyword evidence="1" id="KW-0472">Membrane</keyword>
<dbReference type="PROSITE" id="PS51704">
    <property type="entry name" value="GP_PDE"/>
    <property type="match status" value="1"/>
</dbReference>
<dbReference type="Pfam" id="PF03009">
    <property type="entry name" value="GDPD"/>
    <property type="match status" value="1"/>
</dbReference>
<gene>
    <name evidence="3" type="ORF">QO231_17665</name>
</gene>
<reference evidence="4" key="1">
    <citation type="submission" date="2023-05" db="EMBL/GenBank/DDBJ databases">
        <title>Sedimentitalea sp. nov. JM2-8.</title>
        <authorList>
            <person name="Huang J."/>
        </authorList>
    </citation>
    <scope>NUCLEOTIDE SEQUENCE [LARGE SCALE GENOMIC DNA]</scope>
    <source>
        <strain evidence="4">KHS03</strain>
    </source>
</reference>
<dbReference type="Gene3D" id="3.20.20.190">
    <property type="entry name" value="Phosphatidylinositol (PI) phosphodiesterase"/>
    <property type="match status" value="1"/>
</dbReference>
<sequence length="614" mass="65924">MSALATSIAAYKAALSRGPVIIGLYLGLRLAIYAVLAPLLGLLLNLAVSLSDQSALTDQDIAGFLLTPAGFIAAVAVLALVLLVEVLGFALMAALWRAGGTDRLASARAALLAVVRRIRPLIAFAVLFVLRVLVMALPFVLAGLLVAWLLLSDYDINYYLTEMPPEAWIAGGVIGLIVLALVVLLLITLTGWALALHLVLFEDVTPRRAFAESATRMSGRRFRLQREVVIWLAVRIVLVTGVGMIATGILHLMPLRVEGGLRLALALTLALVTIWGLANTAVSALALGALAHVINGFVTKDVRLETAPARAAGGLRLRLKWIGAGLAALVALGFWSAAALLDEISTEDDVEIIAHRGAAGSRPENTLASMEKALEEGADWVEIDVQETADGQVVVIHDSDYMKLSGVNLKIWDATLEELADIDIGGWFDPAYADQRTPLLRDVLELAKGRSKVLIELKYYGHDEDLENRVIGVVKETGMVGEIATMSLKYPAVKKMLKLEPDWRTGVLAATAVGNMAGLDGDFVALSMSRATPWLTNSIQEAGKDLYVWTVNDPLEMSKMISMGANGLITDEPALARQVLAIRAGLSTPERLVLWMSEELGLSIPAKEYRDASP</sequence>
<keyword evidence="1" id="KW-1133">Transmembrane helix</keyword>
<evidence type="ECO:0000313" key="4">
    <source>
        <dbReference type="Proteomes" id="UP001255416"/>
    </source>
</evidence>
<keyword evidence="4" id="KW-1185">Reference proteome</keyword>